<evidence type="ECO:0000256" key="1">
    <source>
        <dbReference type="SAM" id="MobiDB-lite"/>
    </source>
</evidence>
<evidence type="ECO:0000313" key="2">
    <source>
        <dbReference type="EMBL" id="MBM3225393.1"/>
    </source>
</evidence>
<feature type="region of interest" description="Disordered" evidence="1">
    <location>
        <begin position="277"/>
        <end position="300"/>
    </location>
</feature>
<reference evidence="2" key="1">
    <citation type="submission" date="2019-03" db="EMBL/GenBank/DDBJ databases">
        <title>Lake Tanganyika Metagenome-Assembled Genomes (MAGs).</title>
        <authorList>
            <person name="Tran P."/>
        </authorList>
    </citation>
    <scope>NUCLEOTIDE SEQUENCE</scope>
    <source>
        <strain evidence="2">K_DeepCast_65m_m2_066</strain>
    </source>
</reference>
<organism evidence="2 3">
    <name type="scientific">Tectimicrobiota bacterium</name>
    <dbReference type="NCBI Taxonomy" id="2528274"/>
    <lineage>
        <taxon>Bacteria</taxon>
        <taxon>Pseudomonadati</taxon>
        <taxon>Nitrospinota/Tectimicrobiota group</taxon>
        <taxon>Candidatus Tectimicrobiota</taxon>
    </lineage>
</organism>
<evidence type="ECO:0000313" key="3">
    <source>
        <dbReference type="Proteomes" id="UP000712673"/>
    </source>
</evidence>
<dbReference type="AlphaFoldDB" id="A0A937W1Y3"/>
<comment type="caution">
    <text evidence="2">The sequence shown here is derived from an EMBL/GenBank/DDBJ whole genome shotgun (WGS) entry which is preliminary data.</text>
</comment>
<dbReference type="SUPFAM" id="SSF48452">
    <property type="entry name" value="TPR-like"/>
    <property type="match status" value="1"/>
</dbReference>
<dbReference type="Pfam" id="PF20308">
    <property type="entry name" value="TPR-S"/>
    <property type="match status" value="1"/>
</dbReference>
<dbReference type="Gene3D" id="1.25.40.10">
    <property type="entry name" value="Tetratricopeptide repeat domain"/>
    <property type="match status" value="1"/>
</dbReference>
<sequence>MTAQDIDRILAQLHAPEVNVVALLENHQTAEHAAAWQEDIRLYHMFGRALVSTGHPNHAFELMRASLEHYPDDPSLQYLCALALGRGGNASAAMSRVEALLAVPDLEPNLTIESLSLAGRLAKDCYAQTRVTALKAQYAADAAAHYEHAHQYATGSFPSINAATMRLLAGEPQRAQTLATEALQRANLERQQPGQDSDYWLLATLGEACPLLGQQEAATQWYRQAVQQAAGRLGDIASMRRQVQLLAEHLTVHPDILALFNVGHVVVFSGHMIDHPSRQTDAQLPPRFPPDSALEASVSH</sequence>
<dbReference type="EMBL" id="VGLS01000561">
    <property type="protein sequence ID" value="MBM3225393.1"/>
    <property type="molecule type" value="Genomic_DNA"/>
</dbReference>
<accession>A0A937W1Y3</accession>
<dbReference type="Proteomes" id="UP000712673">
    <property type="component" value="Unassembled WGS sequence"/>
</dbReference>
<dbReference type="InterPro" id="IPR011990">
    <property type="entry name" value="TPR-like_helical_dom_sf"/>
</dbReference>
<feature type="non-terminal residue" evidence="2">
    <location>
        <position position="300"/>
    </location>
</feature>
<protein>
    <submittedName>
        <fullName evidence="2">DUF4071 domain-containing protein</fullName>
    </submittedName>
</protein>
<gene>
    <name evidence="2" type="ORF">FJZ47_16535</name>
</gene>
<dbReference type="InterPro" id="IPR046880">
    <property type="entry name" value="TPR-S"/>
</dbReference>
<name>A0A937W1Y3_UNCTE</name>
<proteinExistence type="predicted"/>